<dbReference type="Proteomes" id="UP000680805">
    <property type="component" value="Chromosome"/>
</dbReference>
<dbReference type="KEGG" id="bsei:KMZ68_18070"/>
<dbReference type="EMBL" id="CP076135">
    <property type="protein sequence ID" value="QWG16879.1"/>
    <property type="molecule type" value="Genomic_DNA"/>
</dbReference>
<gene>
    <name evidence="2" type="ORF">KMZ68_18070</name>
</gene>
<protein>
    <recommendedName>
        <fullName evidence="1">Ribosomal RNA large subunit methyltransferase K/L-like methyltransferase domain-containing protein</fullName>
    </recommendedName>
</protein>
<proteinExistence type="predicted"/>
<dbReference type="GO" id="GO:0032259">
    <property type="term" value="P:methylation"/>
    <property type="evidence" value="ECO:0007669"/>
    <property type="project" value="InterPro"/>
</dbReference>
<evidence type="ECO:0000313" key="2">
    <source>
        <dbReference type="EMBL" id="QWG16879.1"/>
    </source>
</evidence>
<dbReference type="Gene3D" id="3.40.50.150">
    <property type="entry name" value="Vaccinia Virus protein VP39"/>
    <property type="match status" value="1"/>
</dbReference>
<dbReference type="GO" id="GO:0003676">
    <property type="term" value="F:nucleic acid binding"/>
    <property type="evidence" value="ECO:0007669"/>
    <property type="project" value="InterPro"/>
</dbReference>
<dbReference type="SUPFAM" id="SSF53335">
    <property type="entry name" value="S-adenosyl-L-methionine-dependent methyltransferases"/>
    <property type="match status" value="1"/>
</dbReference>
<evidence type="ECO:0000313" key="3">
    <source>
        <dbReference type="Proteomes" id="UP000680805"/>
    </source>
</evidence>
<feature type="domain" description="Ribosomal RNA large subunit methyltransferase K/L-like methyltransferase" evidence="1">
    <location>
        <begin position="677"/>
        <end position="732"/>
    </location>
</feature>
<sequence>MTASDGDRLFNAVRIAISQTLEQFQISGTSQELSTTFASCFIKEYYHQNSYLFILRYGCGVTSLGYGELRDLLRYYALPRSRSEINVSFHSSRALEFELIAIWDTLVAPLNEFQTISSTIGDLYLTSNSPAKFAELYLQICESAQHQTDIKDLLGKAPKQICDLHGASLRGLIVLDAYYATCAVSISDDLKIDLPSIVGRSGYVHSAGPLLYIRNTGKFERSALLSRMSTYHAGLRLAAKDDGKLPLFLVANEHLDLYDSARAEGDSGRGVFQIRIPKDKFFIGGQPAPDFWDSLIADNELNKIVTPMPGLQDPHHEIEAFAAEGQPLAHQALFLFRDFGVDEQHNRSSEQYIMLYARVFRNSSPFFIFDETKPGWYAPVTAPHTMTSAMLNLCLAGRTKSRGTTVICDPFVGSGTSALEALRFPGKVRFVAGDLSKPAGIARADNFAFFSLPQFAHGETSPKIKHHLSSEVSSIPLSINGLAGLLRGLTGPAMEELVKRAIEGATSISVRRPKPKPPVAIEAGLEWSLTAMLMLLVQNAPEASKTQAGVRQLREYDFSPALLAFSEPEFLPLRVLTYLCWRAILRIGYALYKEKDKVAILTKALLFEFESFALRCQLLADIRSLRPDQDVKPLNERLLIQKGWYSPEIIVPLEAVQIQGTSFEFDDKLHIDALSLLKSLRKEVDILITDPPYAFNTDNYEENVELYKGLPTAIVQCLKDNGQAVICLPEQSHNGQNIPSYARKSWFVRAFLAAAARDKAQVVNLAETRPAYDPLFDPPHYWRSNRALTRSVLHFTLHRN</sequence>
<name>A0A975NMU1_9BRAD</name>
<dbReference type="RefSeq" id="WP_215612547.1">
    <property type="nucleotide sequence ID" value="NZ_CP076135.1"/>
</dbReference>
<organism evidence="2 3">
    <name type="scientific">Bradyrhizobium sediminis</name>
    <dbReference type="NCBI Taxonomy" id="2840469"/>
    <lineage>
        <taxon>Bacteria</taxon>
        <taxon>Pseudomonadati</taxon>
        <taxon>Pseudomonadota</taxon>
        <taxon>Alphaproteobacteria</taxon>
        <taxon>Hyphomicrobiales</taxon>
        <taxon>Nitrobacteraceae</taxon>
        <taxon>Bradyrhizobium</taxon>
    </lineage>
</organism>
<dbReference type="Pfam" id="PF01170">
    <property type="entry name" value="UPF0020"/>
    <property type="match status" value="1"/>
</dbReference>
<accession>A0A975NMU1</accession>
<dbReference type="InterPro" id="IPR029063">
    <property type="entry name" value="SAM-dependent_MTases_sf"/>
</dbReference>
<dbReference type="InterPro" id="IPR002052">
    <property type="entry name" value="DNA_methylase_N6_adenine_CS"/>
</dbReference>
<dbReference type="PROSITE" id="PS00092">
    <property type="entry name" value="N6_MTASE"/>
    <property type="match status" value="1"/>
</dbReference>
<reference evidence="2" key="1">
    <citation type="submission" date="2021-06" db="EMBL/GenBank/DDBJ databases">
        <title>Bradyrhizobium sp. S2-11-2 Genome sequencing.</title>
        <authorList>
            <person name="Jin L."/>
        </authorList>
    </citation>
    <scope>NUCLEOTIDE SEQUENCE</scope>
    <source>
        <strain evidence="2">S2-11-2</strain>
    </source>
</reference>
<evidence type="ECO:0000259" key="1">
    <source>
        <dbReference type="Pfam" id="PF01170"/>
    </source>
</evidence>
<dbReference type="InterPro" id="IPR000241">
    <property type="entry name" value="RlmKL-like_Mtase"/>
</dbReference>
<dbReference type="AlphaFoldDB" id="A0A975NMU1"/>
<dbReference type="GO" id="GO:0008168">
    <property type="term" value="F:methyltransferase activity"/>
    <property type="evidence" value="ECO:0007669"/>
    <property type="project" value="InterPro"/>
</dbReference>